<proteinExistence type="evidence at transcript level"/>
<protein>
    <recommendedName>
        <fullName evidence="2">Metalloendopeptidase</fullName>
        <ecNumber evidence="2">3.4.24.-</ecNumber>
    </recommendedName>
</protein>
<dbReference type="InterPro" id="IPR024079">
    <property type="entry name" value="MetalloPept_cat_dom_sf"/>
</dbReference>
<reference evidence="4" key="1">
    <citation type="journal article" date="2011" name="Genome Res.">
        <title>Deep small RNA sequencing from the nematode Ascaris reveals conservation, functional diversification, and novel developmental profiles.</title>
        <authorList>
            <person name="Wang J."/>
            <person name="Czech B."/>
            <person name="Crunk A."/>
            <person name="Wallace A."/>
            <person name="Mitreva M."/>
            <person name="Hannon G.J."/>
            <person name="Davis R.E."/>
        </authorList>
    </citation>
    <scope>NUCLEOTIDE SEQUENCE</scope>
</reference>
<dbReference type="EC" id="3.4.24.-" evidence="2"/>
<dbReference type="Gene3D" id="3.40.390.10">
    <property type="entry name" value="Collagenase (Catalytic Domain)"/>
    <property type="match status" value="1"/>
</dbReference>
<feature type="domain" description="Peptidase M12A" evidence="3">
    <location>
        <begin position="1"/>
        <end position="119"/>
    </location>
</feature>
<feature type="binding site" evidence="1">
    <location>
        <position position="10"/>
    </location>
    <ligand>
        <name>Zn(2+)</name>
        <dbReference type="ChEBI" id="CHEBI:29105"/>
        <note>catalytic</note>
    </ligand>
</feature>
<dbReference type="Pfam" id="PF01400">
    <property type="entry name" value="Astacin"/>
    <property type="match status" value="1"/>
</dbReference>
<keyword evidence="1 2" id="KW-0645">Protease</keyword>
<feature type="active site" evidence="1">
    <location>
        <position position="11"/>
    </location>
</feature>
<keyword evidence="1 2" id="KW-0862">Zinc</keyword>
<dbReference type="GO" id="GO:0006508">
    <property type="term" value="P:proteolysis"/>
    <property type="evidence" value="ECO:0007669"/>
    <property type="project" value="UniProtKB-KW"/>
</dbReference>
<dbReference type="AlphaFoldDB" id="F1LEV2"/>
<dbReference type="PROSITE" id="PS51864">
    <property type="entry name" value="ASTACIN"/>
    <property type="match status" value="1"/>
</dbReference>
<name>F1LEV2_ASCSU</name>
<dbReference type="PRINTS" id="PR00480">
    <property type="entry name" value="ASTACIN"/>
</dbReference>
<dbReference type="MEROPS" id="M12.A19"/>
<dbReference type="GO" id="GO:0008270">
    <property type="term" value="F:zinc ion binding"/>
    <property type="evidence" value="ECO:0007669"/>
    <property type="project" value="UniProtKB-UniRule"/>
</dbReference>
<dbReference type="InterPro" id="IPR001506">
    <property type="entry name" value="Peptidase_M12A"/>
</dbReference>
<feature type="binding site" evidence="1">
    <location>
        <position position="14"/>
    </location>
    <ligand>
        <name>Zn(2+)</name>
        <dbReference type="ChEBI" id="CHEBI:29105"/>
        <note>catalytic</note>
    </ligand>
</feature>
<dbReference type="GO" id="GO:0004222">
    <property type="term" value="F:metalloendopeptidase activity"/>
    <property type="evidence" value="ECO:0007669"/>
    <property type="project" value="UniProtKB-UniRule"/>
</dbReference>
<comment type="caution">
    <text evidence="1">Lacks conserved residue(s) required for the propagation of feature annotation.</text>
</comment>
<sequence>MHSKTGTIVHELMHAIGFFHEQSRADRDQYIEIVWQNVMSGADDQFEKYGLNVLSIILMNRTIIRLLCTMDRTLLVIMGKERLLHVRLVPNEWVNVSHCRRSIYVQNQQTIFMPSEKCP</sequence>
<dbReference type="PANTHER" id="PTHR10127">
    <property type="entry name" value="DISCOIDIN, CUB, EGF, LAMININ , AND ZINC METALLOPROTEASE DOMAIN CONTAINING"/>
    <property type="match status" value="1"/>
</dbReference>
<keyword evidence="1 2" id="KW-0482">Metalloprotease</keyword>
<evidence type="ECO:0000259" key="3">
    <source>
        <dbReference type="PROSITE" id="PS51864"/>
    </source>
</evidence>
<comment type="cofactor">
    <cofactor evidence="1 2">
        <name>Zn(2+)</name>
        <dbReference type="ChEBI" id="CHEBI:29105"/>
    </cofactor>
    <text evidence="1 2">Binds 1 zinc ion per subunit.</text>
</comment>
<keyword evidence="1 2" id="KW-0378">Hydrolase</keyword>
<dbReference type="EMBL" id="JI181768">
    <property type="protein sequence ID" value="ADY48656.1"/>
    <property type="molecule type" value="mRNA"/>
</dbReference>
<evidence type="ECO:0000256" key="1">
    <source>
        <dbReference type="PROSITE-ProRule" id="PRU01211"/>
    </source>
</evidence>
<organism evidence="4">
    <name type="scientific">Ascaris suum</name>
    <name type="common">Pig roundworm</name>
    <name type="synonym">Ascaris lumbricoides</name>
    <dbReference type="NCBI Taxonomy" id="6253"/>
    <lineage>
        <taxon>Eukaryota</taxon>
        <taxon>Metazoa</taxon>
        <taxon>Ecdysozoa</taxon>
        <taxon>Nematoda</taxon>
        <taxon>Chromadorea</taxon>
        <taxon>Rhabditida</taxon>
        <taxon>Spirurina</taxon>
        <taxon>Ascaridomorpha</taxon>
        <taxon>Ascaridoidea</taxon>
        <taxon>Ascarididae</taxon>
        <taxon>Ascaris</taxon>
    </lineage>
</organism>
<evidence type="ECO:0000313" key="4">
    <source>
        <dbReference type="EMBL" id="ADY48656.1"/>
    </source>
</evidence>
<evidence type="ECO:0000256" key="2">
    <source>
        <dbReference type="RuleBase" id="RU361183"/>
    </source>
</evidence>
<dbReference type="SUPFAM" id="SSF55486">
    <property type="entry name" value="Metalloproteases ('zincins'), catalytic domain"/>
    <property type="match status" value="1"/>
</dbReference>
<accession>F1LEV2</accession>
<keyword evidence="1 2" id="KW-0479">Metal-binding</keyword>
<feature type="binding site" evidence="1">
    <location>
        <position position="20"/>
    </location>
    <ligand>
        <name>Zn(2+)</name>
        <dbReference type="ChEBI" id="CHEBI:29105"/>
        <note>catalytic</note>
    </ligand>
</feature>
<dbReference type="PANTHER" id="PTHR10127:SF818">
    <property type="entry name" value="ZINC METALLOPROTEINASE NAS-4"/>
    <property type="match status" value="1"/>
</dbReference>